<reference evidence="2" key="1">
    <citation type="submission" date="2016-07" db="EMBL/GenBank/DDBJ databases">
        <title>De novo transcriptome assembly of four accessions of the metal hyperaccumulator plant Noccaea caerulescens.</title>
        <authorList>
            <person name="Blande D."/>
            <person name="Halimaa P."/>
            <person name="Tervahauta A.I."/>
            <person name="Aarts M.G."/>
            <person name="Karenlampi S.O."/>
        </authorList>
    </citation>
    <scope>NUCLEOTIDE SEQUENCE</scope>
</reference>
<gene>
    <name evidence="2" type="ORF">MP_TR26744_c0_g1_i1_g.78591</name>
</gene>
<dbReference type="AlphaFoldDB" id="A0A1J3IT41"/>
<sequence length="174" mass="18773">MVPSSMPSSTLVIVVPSWTCLIFVEWTDSENMIGKTIGLHQGCGKVRVAVRSSPSRAATMTKPQLTLHNCQGVRGRGAMTYAFIQAIERGHGTTYGSLLNAMRSTVHEILDKNKGRALVEMEGADLLTTLLGLLILGAAPTEDDEEVNQAPQKTQEPQLSANEAFAVYGKPFSL</sequence>
<proteinExistence type="predicted"/>
<keyword evidence="1" id="KW-0732">Signal</keyword>
<evidence type="ECO:0000256" key="1">
    <source>
        <dbReference type="SAM" id="SignalP"/>
    </source>
</evidence>
<accession>A0A1J3IT41</accession>
<name>A0A1J3IT41_NOCCA</name>
<organism evidence="2">
    <name type="scientific">Noccaea caerulescens</name>
    <name type="common">Alpine penny-cress</name>
    <name type="synonym">Thlaspi caerulescens</name>
    <dbReference type="NCBI Taxonomy" id="107243"/>
    <lineage>
        <taxon>Eukaryota</taxon>
        <taxon>Viridiplantae</taxon>
        <taxon>Streptophyta</taxon>
        <taxon>Embryophyta</taxon>
        <taxon>Tracheophyta</taxon>
        <taxon>Spermatophyta</taxon>
        <taxon>Magnoliopsida</taxon>
        <taxon>eudicotyledons</taxon>
        <taxon>Gunneridae</taxon>
        <taxon>Pentapetalae</taxon>
        <taxon>rosids</taxon>
        <taxon>malvids</taxon>
        <taxon>Brassicales</taxon>
        <taxon>Brassicaceae</taxon>
        <taxon>Coluteocarpeae</taxon>
        <taxon>Noccaea</taxon>
    </lineage>
</organism>
<protein>
    <submittedName>
        <fullName evidence="2">Metacaspase-2</fullName>
    </submittedName>
</protein>
<evidence type="ECO:0000313" key="2">
    <source>
        <dbReference type="EMBL" id="JAU83489.1"/>
    </source>
</evidence>
<feature type="signal peptide" evidence="1">
    <location>
        <begin position="1"/>
        <end position="29"/>
    </location>
</feature>
<feature type="chain" id="PRO_5009623630" evidence="1">
    <location>
        <begin position="30"/>
        <end position="174"/>
    </location>
</feature>
<dbReference type="EMBL" id="GEVM01022449">
    <property type="protein sequence ID" value="JAU83489.1"/>
    <property type="molecule type" value="Transcribed_RNA"/>
</dbReference>